<feature type="region of interest" description="Disordered" evidence="1">
    <location>
        <begin position="1"/>
        <end position="33"/>
    </location>
</feature>
<dbReference type="Proteomes" id="UP001500620">
    <property type="component" value="Unassembled WGS sequence"/>
</dbReference>
<dbReference type="EMBL" id="BAABAT010000033">
    <property type="protein sequence ID" value="GAA4258967.1"/>
    <property type="molecule type" value="Genomic_DNA"/>
</dbReference>
<reference evidence="3" key="1">
    <citation type="journal article" date="2019" name="Int. J. Syst. Evol. Microbiol.">
        <title>The Global Catalogue of Microorganisms (GCM) 10K type strain sequencing project: providing services to taxonomists for standard genome sequencing and annotation.</title>
        <authorList>
            <consortium name="The Broad Institute Genomics Platform"/>
            <consortium name="The Broad Institute Genome Sequencing Center for Infectious Disease"/>
            <person name="Wu L."/>
            <person name="Ma J."/>
        </authorList>
    </citation>
    <scope>NUCLEOTIDE SEQUENCE [LARGE SCALE GENOMIC DNA]</scope>
    <source>
        <strain evidence="3">JCM 17441</strain>
    </source>
</reference>
<evidence type="ECO:0000313" key="3">
    <source>
        <dbReference type="Proteomes" id="UP001500620"/>
    </source>
</evidence>
<accession>A0ABP8DLG2</accession>
<gene>
    <name evidence="2" type="ORF">GCM10022255_081710</name>
</gene>
<evidence type="ECO:0000313" key="2">
    <source>
        <dbReference type="EMBL" id="GAA4258967.1"/>
    </source>
</evidence>
<comment type="caution">
    <text evidence="2">The sequence shown here is derived from an EMBL/GenBank/DDBJ whole genome shotgun (WGS) entry which is preliminary data.</text>
</comment>
<proteinExistence type="predicted"/>
<name>A0ABP8DLG2_9ACTN</name>
<protein>
    <submittedName>
        <fullName evidence="2">Uncharacterized protein</fullName>
    </submittedName>
</protein>
<feature type="compositionally biased region" description="Polar residues" evidence="1">
    <location>
        <begin position="1"/>
        <end position="16"/>
    </location>
</feature>
<organism evidence="2 3">
    <name type="scientific">Dactylosporangium darangshiense</name>
    <dbReference type="NCBI Taxonomy" id="579108"/>
    <lineage>
        <taxon>Bacteria</taxon>
        <taxon>Bacillati</taxon>
        <taxon>Actinomycetota</taxon>
        <taxon>Actinomycetes</taxon>
        <taxon>Micromonosporales</taxon>
        <taxon>Micromonosporaceae</taxon>
        <taxon>Dactylosporangium</taxon>
    </lineage>
</organism>
<keyword evidence="3" id="KW-1185">Reference proteome</keyword>
<evidence type="ECO:0000256" key="1">
    <source>
        <dbReference type="SAM" id="MobiDB-lite"/>
    </source>
</evidence>
<sequence length="114" mass="11994">MSTVATVRSELSTESRAWTGVTGQGGSPRSTGQLTMTVCPAMPVSATDGEGEVEAVVDVAAGWLAWGWFEAHALDAAASRAAVSRTRSPRRMTVGCYRRAGGSIDGSRNLFIFK</sequence>